<keyword evidence="1" id="KW-0805">Transcription regulation</keyword>
<dbReference type="InterPro" id="IPR011711">
    <property type="entry name" value="GntR_C"/>
</dbReference>
<dbReference type="Gene3D" id="1.10.10.10">
    <property type="entry name" value="Winged helix-like DNA-binding domain superfamily/Winged helix DNA-binding domain"/>
    <property type="match status" value="1"/>
</dbReference>
<evidence type="ECO:0000313" key="6">
    <source>
        <dbReference type="Proteomes" id="UP001500457"/>
    </source>
</evidence>
<dbReference type="InterPro" id="IPR008920">
    <property type="entry name" value="TF_FadR/GntR_C"/>
</dbReference>
<dbReference type="SMART" id="SM00345">
    <property type="entry name" value="HTH_GNTR"/>
    <property type="match status" value="1"/>
</dbReference>
<gene>
    <name evidence="5" type="ORF">GCM10023203_32040</name>
</gene>
<feature type="domain" description="HTH gntR-type" evidence="4">
    <location>
        <begin position="1"/>
        <end position="66"/>
    </location>
</feature>
<comment type="caution">
    <text evidence="5">The sequence shown here is derived from an EMBL/GenBank/DDBJ whole genome shotgun (WGS) entry which is preliminary data.</text>
</comment>
<dbReference type="PROSITE" id="PS50949">
    <property type="entry name" value="HTH_GNTR"/>
    <property type="match status" value="1"/>
</dbReference>
<organism evidence="5 6">
    <name type="scientific">Actinomycetospora straminea</name>
    <dbReference type="NCBI Taxonomy" id="663607"/>
    <lineage>
        <taxon>Bacteria</taxon>
        <taxon>Bacillati</taxon>
        <taxon>Actinomycetota</taxon>
        <taxon>Actinomycetes</taxon>
        <taxon>Pseudonocardiales</taxon>
        <taxon>Pseudonocardiaceae</taxon>
        <taxon>Actinomycetospora</taxon>
    </lineage>
</organism>
<keyword evidence="6" id="KW-1185">Reference proteome</keyword>
<dbReference type="Pfam" id="PF07729">
    <property type="entry name" value="FCD"/>
    <property type="match status" value="1"/>
</dbReference>
<keyword evidence="2" id="KW-0238">DNA-binding</keyword>
<name>A0ABP9EHL2_9PSEU</name>
<dbReference type="InterPro" id="IPR036390">
    <property type="entry name" value="WH_DNA-bd_sf"/>
</dbReference>
<evidence type="ECO:0000256" key="2">
    <source>
        <dbReference type="ARBA" id="ARBA00023125"/>
    </source>
</evidence>
<dbReference type="Gene3D" id="1.20.120.530">
    <property type="entry name" value="GntR ligand-binding domain-like"/>
    <property type="match status" value="1"/>
</dbReference>
<evidence type="ECO:0000259" key="4">
    <source>
        <dbReference type="PROSITE" id="PS50949"/>
    </source>
</evidence>
<reference evidence="6" key="1">
    <citation type="journal article" date="2019" name="Int. J. Syst. Evol. Microbiol.">
        <title>The Global Catalogue of Microorganisms (GCM) 10K type strain sequencing project: providing services to taxonomists for standard genome sequencing and annotation.</title>
        <authorList>
            <consortium name="The Broad Institute Genomics Platform"/>
            <consortium name="The Broad Institute Genome Sequencing Center for Infectious Disease"/>
            <person name="Wu L."/>
            <person name="Ma J."/>
        </authorList>
    </citation>
    <scope>NUCLEOTIDE SEQUENCE [LARGE SCALE GENOMIC DNA]</scope>
    <source>
        <strain evidence="6">JCM 17983</strain>
    </source>
</reference>
<evidence type="ECO:0000313" key="5">
    <source>
        <dbReference type="EMBL" id="GAA4879044.1"/>
    </source>
</evidence>
<evidence type="ECO:0000256" key="1">
    <source>
        <dbReference type="ARBA" id="ARBA00023015"/>
    </source>
</evidence>
<proteinExistence type="predicted"/>
<sequence>MPAEVETYVRGLILSGELGAGRLVSIDRLAEDLDMSPTPIREGLLALRAQGFLALEPRRGFRVVELRPSDIADMFDAQAYLAGELASRAAARIPAEEVDRLEAVQDRLESAAAEGRTELVEDLNHEFHRTINKAAGSPKLTLLLAVAVRYVPRHFFASIEGYVDTSVADHRAILAALRAGAVEDARARMREHIDHGGALVRANLVRRAAEDAG</sequence>
<accession>A0ABP9EHL2</accession>
<dbReference type="PANTHER" id="PTHR43537:SF24">
    <property type="entry name" value="GLUCONATE OPERON TRANSCRIPTIONAL REPRESSOR"/>
    <property type="match status" value="1"/>
</dbReference>
<evidence type="ECO:0000256" key="3">
    <source>
        <dbReference type="ARBA" id="ARBA00023163"/>
    </source>
</evidence>
<dbReference type="InterPro" id="IPR000524">
    <property type="entry name" value="Tscrpt_reg_HTH_GntR"/>
</dbReference>
<dbReference type="PANTHER" id="PTHR43537">
    <property type="entry name" value="TRANSCRIPTIONAL REGULATOR, GNTR FAMILY"/>
    <property type="match status" value="1"/>
</dbReference>
<dbReference type="Pfam" id="PF00392">
    <property type="entry name" value="GntR"/>
    <property type="match status" value="1"/>
</dbReference>
<protein>
    <submittedName>
        <fullName evidence="5">GntR family transcriptional regulator</fullName>
    </submittedName>
</protein>
<dbReference type="Proteomes" id="UP001500457">
    <property type="component" value="Unassembled WGS sequence"/>
</dbReference>
<dbReference type="EMBL" id="BAABHQ010000008">
    <property type="protein sequence ID" value="GAA4879044.1"/>
    <property type="molecule type" value="Genomic_DNA"/>
</dbReference>
<dbReference type="SUPFAM" id="SSF46785">
    <property type="entry name" value="Winged helix' DNA-binding domain"/>
    <property type="match status" value="1"/>
</dbReference>
<dbReference type="SMART" id="SM00895">
    <property type="entry name" value="FCD"/>
    <property type="match status" value="1"/>
</dbReference>
<dbReference type="SUPFAM" id="SSF48008">
    <property type="entry name" value="GntR ligand-binding domain-like"/>
    <property type="match status" value="1"/>
</dbReference>
<keyword evidence="3" id="KW-0804">Transcription</keyword>
<dbReference type="InterPro" id="IPR036388">
    <property type="entry name" value="WH-like_DNA-bd_sf"/>
</dbReference>